<reference evidence="2" key="1">
    <citation type="submission" date="2021-02" db="EMBL/GenBank/DDBJ databases">
        <authorList>
            <person name="Nowell W R."/>
        </authorList>
    </citation>
    <scope>NUCLEOTIDE SEQUENCE</scope>
</reference>
<organism evidence="2 3">
    <name type="scientific">Rotaria sordida</name>
    <dbReference type="NCBI Taxonomy" id="392033"/>
    <lineage>
        <taxon>Eukaryota</taxon>
        <taxon>Metazoa</taxon>
        <taxon>Spiralia</taxon>
        <taxon>Gnathifera</taxon>
        <taxon>Rotifera</taxon>
        <taxon>Eurotatoria</taxon>
        <taxon>Bdelloidea</taxon>
        <taxon>Philodinida</taxon>
        <taxon>Philodinidae</taxon>
        <taxon>Rotaria</taxon>
    </lineage>
</organism>
<protein>
    <submittedName>
        <fullName evidence="2">Uncharacterized protein</fullName>
    </submittedName>
</protein>
<evidence type="ECO:0000313" key="3">
    <source>
        <dbReference type="Proteomes" id="UP000663864"/>
    </source>
</evidence>
<dbReference type="Proteomes" id="UP000663864">
    <property type="component" value="Unassembled WGS sequence"/>
</dbReference>
<accession>A0A815PCL6</accession>
<comment type="caution">
    <text evidence="2">The sequence shown here is derived from an EMBL/GenBank/DDBJ whole genome shotgun (WGS) entry which is preliminary data.</text>
</comment>
<sequence>MINLLKILFDRQDNYEQLKDVAQQSPMFQQIMFKQQLESSLKKTLDNQSNENKQSSAIPKDNNKNDHSTAHREMFRYLESDDGSKNAYVVQQLHACLLNEQLSSEILLSKFIQALQIIFKNSLKSTEVSLDEWETLIAKNRGKIFANDAQCDQLLMDILLVRFNMPIDTLNSLNHLIQSKKAHERHNGLNKLILLLKNTQINNEKSKIKNLSTISNQLYNVITRILFDQKFNDHQVRQCVTATKNSWLLNSDHREKLYNI</sequence>
<dbReference type="AlphaFoldDB" id="A0A815PCL6"/>
<evidence type="ECO:0000313" key="2">
    <source>
        <dbReference type="EMBL" id="CAF1447169.1"/>
    </source>
</evidence>
<gene>
    <name evidence="2" type="ORF">ZHD862_LOCUS35100</name>
</gene>
<evidence type="ECO:0000256" key="1">
    <source>
        <dbReference type="SAM" id="MobiDB-lite"/>
    </source>
</evidence>
<dbReference type="EMBL" id="CAJNOT010004846">
    <property type="protein sequence ID" value="CAF1447169.1"/>
    <property type="molecule type" value="Genomic_DNA"/>
</dbReference>
<feature type="region of interest" description="Disordered" evidence="1">
    <location>
        <begin position="44"/>
        <end position="67"/>
    </location>
</feature>
<feature type="compositionally biased region" description="Polar residues" evidence="1">
    <location>
        <begin position="46"/>
        <end position="57"/>
    </location>
</feature>
<proteinExistence type="predicted"/>
<name>A0A815PCL6_9BILA</name>